<dbReference type="GO" id="GO:0003677">
    <property type="term" value="F:DNA binding"/>
    <property type="evidence" value="ECO:0007669"/>
    <property type="project" value="UniProtKB-KW"/>
</dbReference>
<dbReference type="Pfam" id="PF07282">
    <property type="entry name" value="Cas12f1-like_TNB"/>
    <property type="match status" value="1"/>
</dbReference>
<sequence>MYRAVKVRIYPTPEQSQKLSQVMGCARFWWNYALNLCNQTYKETGFGLTQIALNKVLPKLKKEKETAWLGECYSQVLQSTTLNLTKAFKNFFDKRAKYPRFKSYHGKQSCQYPQNCQVVEKAVKVPQVGIIKASIHRLFDGQLKTVTITKTPTGKYYASLLFDTEQETPELVVTGKTIGIDLGLKDFCITHDGQKTSKFANPRHIKKHEKNLARKQLLLARKKKGSKSREKTRKLVAKVHERISNARQDFLHKLSRKIVNDNQVVVVENLNIKGMVRNHNLAKAISDVGWGMFVNFLDYKLKEKGGLLVEIDRWFPSSKTCSNCLYQMLDMPLDIREWACPSCGTHHDRDENASKNIRAEGIRQLSVLGTRTAAEGGEVRPKGGRKSVLRHSPVSSEAPHEANA</sequence>
<dbReference type="InterPro" id="IPR021027">
    <property type="entry name" value="Transposase_put_HTH"/>
</dbReference>
<keyword evidence="7" id="KW-0233">DNA recombination</keyword>
<feature type="region of interest" description="Disordered" evidence="8">
    <location>
        <begin position="373"/>
        <end position="404"/>
    </location>
</feature>
<dbReference type="AlphaFoldDB" id="A0A2T1LSQ7"/>
<dbReference type="OrthoDB" id="443538at2"/>
<dbReference type="PANTHER" id="PTHR30405:SF25">
    <property type="entry name" value="RNA-GUIDED DNA ENDONUCLEASE INSQ-RELATED"/>
    <property type="match status" value="1"/>
</dbReference>
<protein>
    <submittedName>
        <fullName evidence="12">Transposase</fullName>
    </submittedName>
</protein>
<dbReference type="InterPro" id="IPR001959">
    <property type="entry name" value="Transposase"/>
</dbReference>
<dbReference type="PANTHER" id="PTHR30405">
    <property type="entry name" value="TRANSPOSASE"/>
    <property type="match status" value="1"/>
</dbReference>
<dbReference type="GO" id="GO:0006310">
    <property type="term" value="P:DNA recombination"/>
    <property type="evidence" value="ECO:0007669"/>
    <property type="project" value="UniProtKB-KW"/>
</dbReference>
<keyword evidence="6" id="KW-0238">DNA-binding</keyword>
<dbReference type="Pfam" id="PF12323">
    <property type="entry name" value="HTH_OrfB_IS605"/>
    <property type="match status" value="1"/>
</dbReference>
<accession>A0A2T1LSQ7</accession>
<evidence type="ECO:0000259" key="9">
    <source>
        <dbReference type="Pfam" id="PF01385"/>
    </source>
</evidence>
<dbReference type="Pfam" id="PF01385">
    <property type="entry name" value="OrfB_IS605"/>
    <property type="match status" value="1"/>
</dbReference>
<dbReference type="GO" id="GO:0046872">
    <property type="term" value="F:metal ion binding"/>
    <property type="evidence" value="ECO:0007669"/>
    <property type="project" value="UniProtKB-KW"/>
</dbReference>
<reference evidence="12 13" key="1">
    <citation type="submission" date="2018-03" db="EMBL/GenBank/DDBJ databases">
        <title>The ancient ancestry and fast evolution of plastids.</title>
        <authorList>
            <person name="Moore K.R."/>
            <person name="Magnabosco C."/>
            <person name="Momper L."/>
            <person name="Gold D.A."/>
            <person name="Bosak T."/>
            <person name="Fournier G.P."/>
        </authorList>
    </citation>
    <scope>NUCLEOTIDE SEQUENCE [LARGE SCALE GENOMIC DNA]</scope>
    <source>
        <strain evidence="12 13">CCALA 016</strain>
    </source>
</reference>
<comment type="caution">
    <text evidence="12">The sequence shown here is derived from an EMBL/GenBank/DDBJ whole genome shotgun (WGS) entry which is preliminary data.</text>
</comment>
<feature type="domain" description="Probable transposase IS891/IS1136/IS1341" evidence="9">
    <location>
        <begin position="165"/>
        <end position="278"/>
    </location>
</feature>
<evidence type="ECO:0000256" key="1">
    <source>
        <dbReference type="ARBA" id="ARBA00008761"/>
    </source>
</evidence>
<organism evidence="12 13">
    <name type="scientific">Aphanothece hegewaldii CCALA 016</name>
    <dbReference type="NCBI Taxonomy" id="2107694"/>
    <lineage>
        <taxon>Bacteria</taxon>
        <taxon>Bacillati</taxon>
        <taxon>Cyanobacteriota</taxon>
        <taxon>Cyanophyceae</taxon>
        <taxon>Oscillatoriophycideae</taxon>
        <taxon>Chroococcales</taxon>
        <taxon>Aphanothecaceae</taxon>
        <taxon>Aphanothece</taxon>
    </lineage>
</organism>
<evidence type="ECO:0000256" key="2">
    <source>
        <dbReference type="ARBA" id="ARBA00011044"/>
    </source>
</evidence>
<feature type="domain" description="Transposase putative helix-turn-helix" evidence="11">
    <location>
        <begin position="1"/>
        <end position="45"/>
    </location>
</feature>
<dbReference type="Proteomes" id="UP000239001">
    <property type="component" value="Unassembled WGS sequence"/>
</dbReference>
<dbReference type="NCBIfam" id="NF040570">
    <property type="entry name" value="guided_TnpB"/>
    <property type="match status" value="1"/>
</dbReference>
<evidence type="ECO:0000256" key="7">
    <source>
        <dbReference type="ARBA" id="ARBA00023172"/>
    </source>
</evidence>
<comment type="similarity">
    <text evidence="2">In the N-terminal section; belongs to the transposase 2 family.</text>
</comment>
<dbReference type="RefSeq" id="WP_106458873.1">
    <property type="nucleotide sequence ID" value="NZ_PXOH01000034.1"/>
</dbReference>
<evidence type="ECO:0000256" key="8">
    <source>
        <dbReference type="SAM" id="MobiDB-lite"/>
    </source>
</evidence>
<keyword evidence="4" id="KW-0479">Metal-binding</keyword>
<keyword evidence="13" id="KW-1185">Reference proteome</keyword>
<feature type="domain" description="Cas12f1-like TNB" evidence="10">
    <location>
        <begin position="290"/>
        <end position="357"/>
    </location>
</feature>
<evidence type="ECO:0000313" key="13">
    <source>
        <dbReference type="Proteomes" id="UP000239001"/>
    </source>
</evidence>
<comment type="similarity">
    <text evidence="1">In the C-terminal section; belongs to the transposase 35 family.</text>
</comment>
<keyword evidence="5" id="KW-0862">Zinc</keyword>
<gene>
    <name evidence="12" type="ORF">C7H19_20725</name>
</gene>
<evidence type="ECO:0000256" key="3">
    <source>
        <dbReference type="ARBA" id="ARBA00022578"/>
    </source>
</evidence>
<dbReference type="GO" id="GO:0032196">
    <property type="term" value="P:transposition"/>
    <property type="evidence" value="ECO:0007669"/>
    <property type="project" value="UniProtKB-KW"/>
</dbReference>
<dbReference type="NCBIfam" id="TIGR01766">
    <property type="entry name" value="IS200/IS605 family accessory protein TnpB-like domain"/>
    <property type="match status" value="1"/>
</dbReference>
<evidence type="ECO:0000256" key="4">
    <source>
        <dbReference type="ARBA" id="ARBA00022723"/>
    </source>
</evidence>
<dbReference type="InterPro" id="IPR051399">
    <property type="entry name" value="RNA-guided_DNA_endo/Transpos"/>
</dbReference>
<reference evidence="12 13" key="2">
    <citation type="submission" date="2018-03" db="EMBL/GenBank/DDBJ databases">
        <authorList>
            <person name="Keele B.F."/>
        </authorList>
    </citation>
    <scope>NUCLEOTIDE SEQUENCE [LARGE SCALE GENOMIC DNA]</scope>
    <source>
        <strain evidence="12 13">CCALA 016</strain>
    </source>
</reference>
<evidence type="ECO:0000256" key="5">
    <source>
        <dbReference type="ARBA" id="ARBA00022833"/>
    </source>
</evidence>
<dbReference type="InterPro" id="IPR010095">
    <property type="entry name" value="Cas12f1-like_TNB"/>
</dbReference>
<name>A0A2T1LSQ7_9CHRO</name>
<evidence type="ECO:0000259" key="10">
    <source>
        <dbReference type="Pfam" id="PF07282"/>
    </source>
</evidence>
<keyword evidence="3" id="KW-0815">Transposition</keyword>
<evidence type="ECO:0000256" key="6">
    <source>
        <dbReference type="ARBA" id="ARBA00023125"/>
    </source>
</evidence>
<dbReference type="EMBL" id="PXOH01000034">
    <property type="protein sequence ID" value="PSF33074.1"/>
    <property type="molecule type" value="Genomic_DNA"/>
</dbReference>
<evidence type="ECO:0000313" key="12">
    <source>
        <dbReference type="EMBL" id="PSF33074.1"/>
    </source>
</evidence>
<evidence type="ECO:0000259" key="11">
    <source>
        <dbReference type="Pfam" id="PF12323"/>
    </source>
</evidence>
<proteinExistence type="inferred from homology"/>